<sequence length="197" mass="22266">MLLSSVAAYYYSNASRYPEIAQLNHLSEKDLRKLQIGSQILIKDPLRSGIPAPGFAVPPEEVSNQNGSNPQAVGGDPVNTITGNFFYRHKDLEVKGKIPITFERTYNSRDRSLGPLGNSWAFSYYTKLLFYRDKENEVGVLRPDGKVDFYTKNPDGTFTGQFGSHDLLRQNPDQSYSLITKQNISYEFEETGKLKEI</sequence>
<proteinExistence type="predicted"/>
<organism evidence="2 3">
    <name type="scientific">Effusibacillus consociatus</name>
    <dbReference type="NCBI Taxonomy" id="1117041"/>
    <lineage>
        <taxon>Bacteria</taxon>
        <taxon>Bacillati</taxon>
        <taxon>Bacillota</taxon>
        <taxon>Bacilli</taxon>
        <taxon>Bacillales</taxon>
        <taxon>Alicyclobacillaceae</taxon>
        <taxon>Effusibacillus</taxon>
    </lineage>
</organism>
<feature type="domain" description="DUF6531" evidence="1">
    <location>
        <begin position="75"/>
        <end position="147"/>
    </location>
</feature>
<dbReference type="Pfam" id="PF20148">
    <property type="entry name" value="DUF6531"/>
    <property type="match status" value="1"/>
</dbReference>
<dbReference type="Proteomes" id="UP001596002">
    <property type="component" value="Unassembled WGS sequence"/>
</dbReference>
<feature type="non-terminal residue" evidence="2">
    <location>
        <position position="197"/>
    </location>
</feature>
<reference evidence="3" key="1">
    <citation type="journal article" date="2019" name="Int. J. Syst. Evol. Microbiol.">
        <title>The Global Catalogue of Microorganisms (GCM) 10K type strain sequencing project: providing services to taxonomists for standard genome sequencing and annotation.</title>
        <authorList>
            <consortium name="The Broad Institute Genomics Platform"/>
            <consortium name="The Broad Institute Genome Sequencing Center for Infectious Disease"/>
            <person name="Wu L."/>
            <person name="Ma J."/>
        </authorList>
    </citation>
    <scope>NUCLEOTIDE SEQUENCE [LARGE SCALE GENOMIC DNA]</scope>
    <source>
        <strain evidence="3">WYCCWR 12678</strain>
    </source>
</reference>
<comment type="caution">
    <text evidence="2">The sequence shown here is derived from an EMBL/GenBank/DDBJ whole genome shotgun (WGS) entry which is preliminary data.</text>
</comment>
<accession>A0ABV9Q1I8</accession>
<dbReference type="InterPro" id="IPR045351">
    <property type="entry name" value="DUF6531"/>
</dbReference>
<dbReference type="EMBL" id="JBHSHC010000095">
    <property type="protein sequence ID" value="MFC4767980.1"/>
    <property type="molecule type" value="Genomic_DNA"/>
</dbReference>
<protein>
    <submittedName>
        <fullName evidence="2">DUF6531 domain-containing protein</fullName>
    </submittedName>
</protein>
<name>A0ABV9Q1I8_9BACL</name>
<evidence type="ECO:0000313" key="2">
    <source>
        <dbReference type="EMBL" id="MFC4767980.1"/>
    </source>
</evidence>
<evidence type="ECO:0000313" key="3">
    <source>
        <dbReference type="Proteomes" id="UP001596002"/>
    </source>
</evidence>
<keyword evidence="3" id="KW-1185">Reference proteome</keyword>
<gene>
    <name evidence="2" type="ORF">ACFO8Q_11520</name>
</gene>
<evidence type="ECO:0000259" key="1">
    <source>
        <dbReference type="Pfam" id="PF20148"/>
    </source>
</evidence>